<dbReference type="EMBL" id="JAOZEV010000001">
    <property type="protein sequence ID" value="MCV9931085.1"/>
    <property type="molecule type" value="Genomic_DNA"/>
</dbReference>
<evidence type="ECO:0000313" key="2">
    <source>
        <dbReference type="EMBL" id="MCV9931085.1"/>
    </source>
</evidence>
<dbReference type="RefSeq" id="WP_264285462.1">
    <property type="nucleotide sequence ID" value="NZ_JAOZEV010000001.1"/>
</dbReference>
<organism evidence="2 3">
    <name type="scientific">Flavobacterium frigoritolerans</name>
    <dbReference type="NCBI Taxonomy" id="2987686"/>
    <lineage>
        <taxon>Bacteria</taxon>
        <taxon>Pseudomonadati</taxon>
        <taxon>Bacteroidota</taxon>
        <taxon>Flavobacteriia</taxon>
        <taxon>Flavobacteriales</taxon>
        <taxon>Flavobacteriaceae</taxon>
        <taxon>Flavobacterium</taxon>
    </lineage>
</organism>
<feature type="transmembrane region" description="Helical" evidence="1">
    <location>
        <begin position="125"/>
        <end position="147"/>
    </location>
</feature>
<keyword evidence="1" id="KW-0812">Transmembrane</keyword>
<evidence type="ECO:0000313" key="3">
    <source>
        <dbReference type="Proteomes" id="UP001151133"/>
    </source>
</evidence>
<accession>A0A9X2ZI00</accession>
<feature type="transmembrane region" description="Helical" evidence="1">
    <location>
        <begin position="52"/>
        <end position="73"/>
    </location>
</feature>
<name>A0A9X2ZI00_9FLAO</name>
<reference evidence="2" key="1">
    <citation type="submission" date="2022-10" db="EMBL/GenBank/DDBJ databases">
        <title>Two novel species of Flavobacterium.</title>
        <authorList>
            <person name="Liu Q."/>
            <person name="Xin Y.-H."/>
        </authorList>
    </citation>
    <scope>NUCLEOTIDE SEQUENCE</scope>
    <source>
        <strain evidence="2">LS1R47</strain>
    </source>
</reference>
<feature type="transmembrane region" description="Helical" evidence="1">
    <location>
        <begin position="159"/>
        <end position="184"/>
    </location>
</feature>
<dbReference type="AlphaFoldDB" id="A0A9X2ZI00"/>
<keyword evidence="3" id="KW-1185">Reference proteome</keyword>
<dbReference type="Proteomes" id="UP001151133">
    <property type="component" value="Unassembled WGS sequence"/>
</dbReference>
<comment type="caution">
    <text evidence="2">The sequence shown here is derived from an EMBL/GenBank/DDBJ whole genome shotgun (WGS) entry which is preliminary data.</text>
</comment>
<protein>
    <submittedName>
        <fullName evidence="2">Uncharacterized protein</fullName>
    </submittedName>
</protein>
<sequence>MIKRKYPISKKKKIEPFGMRKEFYKRLLYIALCIIPIVVFGNDKGTFRLVPLPFFLIGMYNLLLIVSFSQLIIDDFFPPKIAFEKVAKPFDKFMYYFSSALFFGSLVFLIFEIRKIDNTINGTQLFWRAGFAGIALAILVTIILKITNPSVYFESKRRYVVHFGLFVGLFLLTAATTSFINHFYASTTKSCKNYTILEKGTSGSRKREHFIHIITENNTKERFSIKKALYEELTQGGKIELCMIKGKLGYDYVTEFNTIKN</sequence>
<evidence type="ECO:0000256" key="1">
    <source>
        <dbReference type="SAM" id="Phobius"/>
    </source>
</evidence>
<gene>
    <name evidence="2" type="ORF">OIU80_02220</name>
</gene>
<keyword evidence="1" id="KW-0472">Membrane</keyword>
<feature type="transmembrane region" description="Helical" evidence="1">
    <location>
        <begin position="93"/>
        <end position="113"/>
    </location>
</feature>
<proteinExistence type="predicted"/>
<keyword evidence="1" id="KW-1133">Transmembrane helix</keyword>